<evidence type="ECO:0000256" key="2">
    <source>
        <dbReference type="ARBA" id="ARBA00022679"/>
    </source>
</evidence>
<evidence type="ECO:0000256" key="1">
    <source>
        <dbReference type="ARBA" id="ARBA00022603"/>
    </source>
</evidence>
<protein>
    <recommendedName>
        <fullName evidence="5">Hcy-binding domain-containing protein</fullName>
    </recommendedName>
</protein>
<evidence type="ECO:0000259" key="5">
    <source>
        <dbReference type="Pfam" id="PF02574"/>
    </source>
</evidence>
<evidence type="ECO:0000313" key="6">
    <source>
        <dbReference type="EMBL" id="CAK0889942.1"/>
    </source>
</evidence>
<accession>A0ABN9WT21</accession>
<name>A0ABN9WT21_9DINO</name>
<dbReference type="InterPro" id="IPR003726">
    <property type="entry name" value="HCY_dom"/>
</dbReference>
<gene>
    <name evidence="6" type="ORF">PCOR1329_LOCUS70307</name>
</gene>
<organism evidence="6 7">
    <name type="scientific">Prorocentrum cordatum</name>
    <dbReference type="NCBI Taxonomy" id="2364126"/>
    <lineage>
        <taxon>Eukaryota</taxon>
        <taxon>Sar</taxon>
        <taxon>Alveolata</taxon>
        <taxon>Dinophyceae</taxon>
        <taxon>Prorocentrales</taxon>
        <taxon>Prorocentraceae</taxon>
        <taxon>Prorocentrum</taxon>
    </lineage>
</organism>
<keyword evidence="1" id="KW-0489">Methyltransferase</keyword>
<dbReference type="Pfam" id="PF02574">
    <property type="entry name" value="S-methyl_trans"/>
    <property type="match status" value="1"/>
</dbReference>
<dbReference type="PANTHER" id="PTHR46015:SF1">
    <property type="entry name" value="HOMOCYSTEINE S-METHYLTRANSFERASE-LIKE ISOFORM 1"/>
    <property type="match status" value="1"/>
</dbReference>
<feature type="domain" description="Hcy-binding" evidence="5">
    <location>
        <begin position="2"/>
        <end position="124"/>
    </location>
</feature>
<keyword evidence="3" id="KW-0479">Metal-binding</keyword>
<evidence type="ECO:0000256" key="3">
    <source>
        <dbReference type="ARBA" id="ARBA00022723"/>
    </source>
</evidence>
<dbReference type="InterPro" id="IPR051486">
    <property type="entry name" value="Hcy_S-methyltransferase"/>
</dbReference>
<dbReference type="EMBL" id="CAUYUJ010019281">
    <property type="protein sequence ID" value="CAK0889942.1"/>
    <property type="molecule type" value="Genomic_DNA"/>
</dbReference>
<dbReference type="PANTHER" id="PTHR46015">
    <property type="entry name" value="ZGC:172121"/>
    <property type="match status" value="1"/>
</dbReference>
<dbReference type="SUPFAM" id="SSF82282">
    <property type="entry name" value="Homocysteine S-methyltransferase"/>
    <property type="match status" value="1"/>
</dbReference>
<comment type="caution">
    <text evidence="6">The sequence shown here is derived from an EMBL/GenBank/DDBJ whole genome shotgun (WGS) entry which is preliminary data.</text>
</comment>
<sequence>MPGYVTFSCRSNTELCSGEKEIHALHLVTTPHSGGGVSAGCTAPQHVESLIGEAKAGIDDARQARSDSAESDAAFEVNIVVYPNLGEIYDGETKTWKKDPALGPTSFTDLAQKWREAGATWIGGLDGSRHWERDSIPLRLVQPNIEQCWLLPNGAPRYEGPA</sequence>
<keyword evidence="4" id="KW-0862">Zinc</keyword>
<evidence type="ECO:0000313" key="7">
    <source>
        <dbReference type="Proteomes" id="UP001189429"/>
    </source>
</evidence>
<proteinExistence type="predicted"/>
<evidence type="ECO:0000256" key="4">
    <source>
        <dbReference type="ARBA" id="ARBA00022833"/>
    </source>
</evidence>
<dbReference type="InterPro" id="IPR036589">
    <property type="entry name" value="HCY_dom_sf"/>
</dbReference>
<keyword evidence="2" id="KW-0808">Transferase</keyword>
<dbReference type="Gene3D" id="3.20.20.330">
    <property type="entry name" value="Homocysteine-binding-like domain"/>
    <property type="match status" value="1"/>
</dbReference>
<keyword evidence="7" id="KW-1185">Reference proteome</keyword>
<dbReference type="Proteomes" id="UP001189429">
    <property type="component" value="Unassembled WGS sequence"/>
</dbReference>
<reference evidence="6" key="1">
    <citation type="submission" date="2023-10" db="EMBL/GenBank/DDBJ databases">
        <authorList>
            <person name="Chen Y."/>
            <person name="Shah S."/>
            <person name="Dougan E. K."/>
            <person name="Thang M."/>
            <person name="Chan C."/>
        </authorList>
    </citation>
    <scope>NUCLEOTIDE SEQUENCE [LARGE SCALE GENOMIC DNA]</scope>
</reference>